<protein>
    <submittedName>
        <fullName evidence="2">Fas apoptotic inhibitory molecule 1 isoform X1</fullName>
    </submittedName>
</protein>
<evidence type="ECO:0000313" key="1">
    <source>
        <dbReference type="Proteomes" id="UP000504634"/>
    </source>
</evidence>
<dbReference type="PANTHER" id="PTHR13088:SF3">
    <property type="entry name" value="FAS APOPTOTIC INHIBITORY MOLECULE 1"/>
    <property type="match status" value="1"/>
</dbReference>
<proteinExistence type="predicted"/>
<name>A0A6J2UHS6_DROLE</name>
<dbReference type="FunFam" id="2.40.128.180:FF:000001">
    <property type="entry name" value="Fas apoptotic inhibitory molecule 1"/>
    <property type="match status" value="1"/>
</dbReference>
<sequence>MSFLSPTLRLENLSTQPIMSLDHVPEAQRYNKQHIVAQWCAPINGKMYRIELEHGTTSGRRMIWVNGREVLRRDWMFKLVGEDTFLIESSRCIIRVDPAPGFKYEYSLYIDGKPHAQYTEELTRQYRLWLITSETGQEYRIMLKLDTLSLYVNDELREEAVNPKKQLTGNGIFCNNPLSAPFWQAVFVQGGTDTHFVLDQIQFVLQARSSGNKHDGIVHTLLADGSLVPEAKIQEIMQEPVSILQTN</sequence>
<accession>A0A6J2UHS6</accession>
<dbReference type="OrthoDB" id="6262731at2759"/>
<dbReference type="RefSeq" id="XP_030387690.1">
    <property type="nucleotide sequence ID" value="XM_030531830.1"/>
</dbReference>
<dbReference type="Gene3D" id="2.40.128.180">
    <property type="match status" value="2"/>
</dbReference>
<dbReference type="Pfam" id="PF06905">
    <property type="entry name" value="FAIM1"/>
    <property type="match status" value="2"/>
</dbReference>
<dbReference type="PANTHER" id="PTHR13088">
    <property type="entry name" value="FAS APOPTOTIC INHIBITORY MOLECULE FAIM"/>
    <property type="match status" value="1"/>
</dbReference>
<dbReference type="Proteomes" id="UP000504634">
    <property type="component" value="Unplaced"/>
</dbReference>
<reference evidence="2" key="1">
    <citation type="submission" date="2025-08" db="UniProtKB">
        <authorList>
            <consortium name="RefSeq"/>
        </authorList>
    </citation>
    <scope>IDENTIFICATION</scope>
    <source>
        <strain evidence="2">11010-0011.00</strain>
        <tissue evidence="2">Whole body</tissue>
    </source>
</reference>
<keyword evidence="1" id="KW-1185">Reference proteome</keyword>
<dbReference type="GO" id="GO:1902042">
    <property type="term" value="P:negative regulation of extrinsic apoptotic signaling pathway via death domain receptors"/>
    <property type="evidence" value="ECO:0007669"/>
    <property type="project" value="TreeGrafter"/>
</dbReference>
<organism evidence="1 2">
    <name type="scientific">Drosophila lebanonensis</name>
    <name type="common">Fruit fly</name>
    <name type="synonym">Scaptodrosophila lebanonensis</name>
    <dbReference type="NCBI Taxonomy" id="7225"/>
    <lineage>
        <taxon>Eukaryota</taxon>
        <taxon>Metazoa</taxon>
        <taxon>Ecdysozoa</taxon>
        <taxon>Arthropoda</taxon>
        <taxon>Hexapoda</taxon>
        <taxon>Insecta</taxon>
        <taxon>Pterygota</taxon>
        <taxon>Neoptera</taxon>
        <taxon>Endopterygota</taxon>
        <taxon>Diptera</taxon>
        <taxon>Brachycera</taxon>
        <taxon>Muscomorpha</taxon>
        <taxon>Ephydroidea</taxon>
        <taxon>Drosophilidae</taxon>
        <taxon>Scaptodrosophila</taxon>
    </lineage>
</organism>
<dbReference type="GeneID" id="115634238"/>
<gene>
    <name evidence="2" type="primary">LOC115634238</name>
</gene>
<dbReference type="InterPro" id="IPR010695">
    <property type="entry name" value="FAIM1"/>
</dbReference>
<dbReference type="InterPro" id="IPR038513">
    <property type="entry name" value="FAIM1_dom_sf"/>
</dbReference>
<dbReference type="AlphaFoldDB" id="A0A6J2UHS6"/>
<evidence type="ECO:0000313" key="2">
    <source>
        <dbReference type="RefSeq" id="XP_030387690.1"/>
    </source>
</evidence>